<keyword evidence="1" id="KW-1133">Transmembrane helix</keyword>
<comment type="caution">
    <text evidence="2">The sequence shown here is derived from an EMBL/GenBank/DDBJ whole genome shotgun (WGS) entry which is preliminary data.</text>
</comment>
<feature type="transmembrane region" description="Helical" evidence="1">
    <location>
        <begin position="31"/>
        <end position="49"/>
    </location>
</feature>
<dbReference type="EMBL" id="NFKK01000014">
    <property type="protein sequence ID" value="OUP52002.1"/>
    <property type="molecule type" value="Genomic_DNA"/>
</dbReference>
<reference evidence="3" key="1">
    <citation type="submission" date="2017-04" db="EMBL/GenBank/DDBJ databases">
        <title>Function of individual gut microbiota members based on whole genome sequencing of pure cultures obtained from chicken caecum.</title>
        <authorList>
            <person name="Medvecky M."/>
            <person name="Cejkova D."/>
            <person name="Polansky O."/>
            <person name="Karasova D."/>
            <person name="Kubasova T."/>
            <person name="Cizek A."/>
            <person name="Rychlik I."/>
        </authorList>
    </citation>
    <scope>NUCLEOTIDE SEQUENCE [LARGE SCALE GENOMIC DNA]</scope>
    <source>
        <strain evidence="3">An180</strain>
    </source>
</reference>
<organism evidence="2 3">
    <name type="scientific">Butyricicoccus pullicaecorum</name>
    <dbReference type="NCBI Taxonomy" id="501571"/>
    <lineage>
        <taxon>Bacteria</taxon>
        <taxon>Bacillati</taxon>
        <taxon>Bacillota</taxon>
        <taxon>Clostridia</taxon>
        <taxon>Eubacteriales</taxon>
        <taxon>Butyricicoccaceae</taxon>
        <taxon>Butyricicoccus</taxon>
    </lineage>
</organism>
<proteinExistence type="predicted"/>
<dbReference type="InterPro" id="IPR045620">
    <property type="entry name" value="DUF6442"/>
</dbReference>
<evidence type="ECO:0000256" key="1">
    <source>
        <dbReference type="SAM" id="Phobius"/>
    </source>
</evidence>
<evidence type="ECO:0000313" key="3">
    <source>
        <dbReference type="Proteomes" id="UP000195897"/>
    </source>
</evidence>
<dbReference type="AlphaFoldDB" id="A0A1Y4LD19"/>
<evidence type="ECO:0008006" key="4">
    <source>
        <dbReference type="Google" id="ProtNLM"/>
    </source>
</evidence>
<feature type="transmembrane region" description="Helical" evidence="1">
    <location>
        <begin position="82"/>
        <end position="101"/>
    </location>
</feature>
<name>A0A1Y4LD19_9FIRM</name>
<keyword evidence="1" id="KW-0472">Membrane</keyword>
<keyword evidence="1" id="KW-0812">Transmembrane</keyword>
<dbReference type="Proteomes" id="UP000195897">
    <property type="component" value="Unassembled WGS sequence"/>
</dbReference>
<evidence type="ECO:0000313" key="2">
    <source>
        <dbReference type="EMBL" id="OUP52002.1"/>
    </source>
</evidence>
<sequence>MKSTQNISAQRRVRYGKDERDRQIDVQSKSYAAEIMVTVAEILMIAALVKGSPLWRGFLSVALTGCAVGLIHKYTVYREKPYLYVGVALGLAALALLIACIRVM</sequence>
<feature type="transmembrane region" description="Helical" evidence="1">
    <location>
        <begin position="58"/>
        <end position="76"/>
    </location>
</feature>
<dbReference type="RefSeq" id="WP_087373793.1">
    <property type="nucleotide sequence ID" value="NZ_NFKK01000014.1"/>
</dbReference>
<protein>
    <recommendedName>
        <fullName evidence="4">Transmembrane protein</fullName>
    </recommendedName>
</protein>
<gene>
    <name evidence="2" type="ORF">B5F17_10905</name>
</gene>
<dbReference type="Pfam" id="PF20040">
    <property type="entry name" value="DUF6442"/>
    <property type="match status" value="1"/>
</dbReference>
<accession>A0A1Y4LD19</accession>